<dbReference type="AlphaFoldDB" id="A0A9P5NHL9"/>
<dbReference type="Proteomes" id="UP000724874">
    <property type="component" value="Unassembled WGS sequence"/>
</dbReference>
<name>A0A9P5NHL9_GYMJU</name>
<evidence type="ECO:0000256" key="1">
    <source>
        <dbReference type="SAM" id="MobiDB-lite"/>
    </source>
</evidence>
<reference evidence="2" key="1">
    <citation type="submission" date="2020-11" db="EMBL/GenBank/DDBJ databases">
        <authorList>
            <consortium name="DOE Joint Genome Institute"/>
            <person name="Ahrendt S."/>
            <person name="Riley R."/>
            <person name="Andreopoulos W."/>
            <person name="LaButti K."/>
            <person name="Pangilinan J."/>
            <person name="Ruiz-duenas F.J."/>
            <person name="Barrasa J.M."/>
            <person name="Sanchez-Garcia M."/>
            <person name="Camarero S."/>
            <person name="Miyauchi S."/>
            <person name="Serrano A."/>
            <person name="Linde D."/>
            <person name="Babiker R."/>
            <person name="Drula E."/>
            <person name="Ayuso-Fernandez I."/>
            <person name="Pacheco R."/>
            <person name="Padilla G."/>
            <person name="Ferreira P."/>
            <person name="Barriuso J."/>
            <person name="Kellner H."/>
            <person name="Castanera R."/>
            <person name="Alfaro M."/>
            <person name="Ramirez L."/>
            <person name="Pisabarro A.G."/>
            <person name="Kuo A."/>
            <person name="Tritt A."/>
            <person name="Lipzen A."/>
            <person name="He G."/>
            <person name="Yan M."/>
            <person name="Ng V."/>
            <person name="Cullen D."/>
            <person name="Martin F."/>
            <person name="Rosso M.-N."/>
            <person name="Henrissat B."/>
            <person name="Hibbett D."/>
            <person name="Martinez A.T."/>
            <person name="Grigoriev I.V."/>
        </authorList>
    </citation>
    <scope>NUCLEOTIDE SEQUENCE</scope>
    <source>
        <strain evidence="2">AH 44721</strain>
    </source>
</reference>
<proteinExistence type="predicted"/>
<evidence type="ECO:0000313" key="3">
    <source>
        <dbReference type="Proteomes" id="UP000724874"/>
    </source>
</evidence>
<protein>
    <submittedName>
        <fullName evidence="2">Uncharacterized protein</fullName>
    </submittedName>
</protein>
<feature type="compositionally biased region" description="Polar residues" evidence="1">
    <location>
        <begin position="379"/>
        <end position="398"/>
    </location>
</feature>
<gene>
    <name evidence="2" type="ORF">CPB84DRAFT_1749902</name>
</gene>
<dbReference type="OrthoDB" id="3224221at2759"/>
<sequence length="594" mass="66438">MSMFRNIFGHRPANDDVELQAVPEENRISNQFALPQSMDLHSDSPRRLFLTSHLRLHLPHHALLNATPLILLRLTLLGSDFTFTTPEHPHPSEDHDMEDTRMGVSLDQQASSSLSGAVSAGFRFSSVDISPTKRKHFEGGKSKDGGYPRKVSVAEARADKAEKEEARLREKVRDAEDQAEDRSKVDEVLEKASLADKRADNAEAELTRFKARLSAAPTICPTDSIEVTMEAPETDTAGSENQRRVRWDDKLTGNTSLEVRKAVEDTAMDSDDDVDLHLAIRSDDEEDLEIDERSKGKQRETIISTSTVTLPRMIVDDEAGNNGGTKNFGRLLAGRSDVGIKLLNKQSEGCLEYGPSNCKSGNGVPASGSDGEDEESEVEQPTSNSQSKEQNRSNNQRRTTSESASEDEDEDDHLMRDLDRKYAQYPRKKKSFHAHKKTDQHFYEHAEGQGQSSPLSLQQRRNLKSPIDTQGYAQEAAEISQESRGGGKGKTIVEKEWSQRQTLDRPRIICSSMMRNHNGSTNQVWRQLLGMIDKLGMAGMSSDESELDENGNPVYFMRKRHWRPRRITEQLVLIDKCRNTTTGTGDIAPGNPAR</sequence>
<feature type="region of interest" description="Disordered" evidence="1">
    <location>
        <begin position="133"/>
        <end position="185"/>
    </location>
</feature>
<comment type="caution">
    <text evidence="2">The sequence shown here is derived from an EMBL/GenBank/DDBJ whole genome shotgun (WGS) entry which is preliminary data.</text>
</comment>
<organism evidence="2 3">
    <name type="scientific">Gymnopilus junonius</name>
    <name type="common">Spectacular rustgill mushroom</name>
    <name type="synonym">Gymnopilus spectabilis subsp. junonius</name>
    <dbReference type="NCBI Taxonomy" id="109634"/>
    <lineage>
        <taxon>Eukaryota</taxon>
        <taxon>Fungi</taxon>
        <taxon>Dikarya</taxon>
        <taxon>Basidiomycota</taxon>
        <taxon>Agaricomycotina</taxon>
        <taxon>Agaricomycetes</taxon>
        <taxon>Agaricomycetidae</taxon>
        <taxon>Agaricales</taxon>
        <taxon>Agaricineae</taxon>
        <taxon>Hymenogastraceae</taxon>
        <taxon>Gymnopilus</taxon>
    </lineage>
</organism>
<feature type="region of interest" description="Disordered" evidence="1">
    <location>
        <begin position="468"/>
        <end position="499"/>
    </location>
</feature>
<feature type="compositionally biased region" description="Basic and acidic residues" evidence="1">
    <location>
        <begin position="137"/>
        <end position="147"/>
    </location>
</feature>
<feature type="region of interest" description="Disordered" evidence="1">
    <location>
        <begin position="352"/>
        <end position="413"/>
    </location>
</feature>
<evidence type="ECO:0000313" key="2">
    <source>
        <dbReference type="EMBL" id="KAF8886710.1"/>
    </source>
</evidence>
<keyword evidence="3" id="KW-1185">Reference proteome</keyword>
<dbReference type="EMBL" id="JADNYJ010000094">
    <property type="protein sequence ID" value="KAF8886710.1"/>
    <property type="molecule type" value="Genomic_DNA"/>
</dbReference>
<accession>A0A9P5NHL9</accession>
<feature type="compositionally biased region" description="Basic and acidic residues" evidence="1">
    <location>
        <begin position="156"/>
        <end position="185"/>
    </location>
</feature>